<evidence type="ECO:0000313" key="2">
    <source>
        <dbReference type="EMBL" id="GGO92730.1"/>
    </source>
</evidence>
<comment type="caution">
    <text evidence="2">The sequence shown here is derived from an EMBL/GenBank/DDBJ whole genome shotgun (WGS) entry which is preliminary data.</text>
</comment>
<reference evidence="2" key="1">
    <citation type="journal article" date="2014" name="Int. J. Syst. Evol. Microbiol.">
        <title>Complete genome sequence of Corynebacterium casei LMG S-19264T (=DSM 44701T), isolated from a smear-ripened cheese.</title>
        <authorList>
            <consortium name="US DOE Joint Genome Institute (JGI-PGF)"/>
            <person name="Walter F."/>
            <person name="Albersmeier A."/>
            <person name="Kalinowski J."/>
            <person name="Ruckert C."/>
        </authorList>
    </citation>
    <scope>NUCLEOTIDE SEQUENCE</scope>
    <source>
        <strain evidence="2">CGMCC 4.7201</strain>
    </source>
</reference>
<feature type="region of interest" description="Disordered" evidence="1">
    <location>
        <begin position="77"/>
        <end position="96"/>
    </location>
</feature>
<accession>A0A917ZUL2</accession>
<sequence length="96" mass="9981">MEPGGDEQALHLRGHGAQDERAVAAAGPAVRSHDDAESGGVPRVELAEVEYEVPLARVDRGVQDGAGVRGAPDIEAASYGEHGVVAPDMHSRSRGF</sequence>
<dbReference type="AlphaFoldDB" id="A0A917ZUL2"/>
<evidence type="ECO:0000313" key="3">
    <source>
        <dbReference type="Proteomes" id="UP000641932"/>
    </source>
</evidence>
<dbReference type="Proteomes" id="UP000641932">
    <property type="component" value="Unassembled WGS sequence"/>
</dbReference>
<organism evidence="2 3">
    <name type="scientific">Wenjunlia tyrosinilytica</name>
    <dbReference type="NCBI Taxonomy" id="1544741"/>
    <lineage>
        <taxon>Bacteria</taxon>
        <taxon>Bacillati</taxon>
        <taxon>Actinomycetota</taxon>
        <taxon>Actinomycetes</taxon>
        <taxon>Kitasatosporales</taxon>
        <taxon>Streptomycetaceae</taxon>
        <taxon>Wenjunlia</taxon>
    </lineage>
</organism>
<protein>
    <submittedName>
        <fullName evidence="2">Uncharacterized protein</fullName>
    </submittedName>
</protein>
<proteinExistence type="predicted"/>
<dbReference type="EMBL" id="BMMS01000019">
    <property type="protein sequence ID" value="GGO92730.1"/>
    <property type="molecule type" value="Genomic_DNA"/>
</dbReference>
<keyword evidence="3" id="KW-1185">Reference proteome</keyword>
<reference evidence="2" key="2">
    <citation type="submission" date="2020-09" db="EMBL/GenBank/DDBJ databases">
        <authorList>
            <person name="Sun Q."/>
            <person name="Zhou Y."/>
        </authorList>
    </citation>
    <scope>NUCLEOTIDE SEQUENCE</scope>
    <source>
        <strain evidence="2">CGMCC 4.7201</strain>
    </source>
</reference>
<evidence type="ECO:0000256" key="1">
    <source>
        <dbReference type="SAM" id="MobiDB-lite"/>
    </source>
</evidence>
<gene>
    <name evidence="2" type="ORF">GCM10012280_43570</name>
</gene>
<feature type="region of interest" description="Disordered" evidence="1">
    <location>
        <begin position="1"/>
        <end position="42"/>
    </location>
</feature>
<name>A0A917ZUL2_9ACTN</name>